<dbReference type="Pfam" id="PF03755">
    <property type="entry name" value="YicC-like_N"/>
    <property type="match status" value="1"/>
</dbReference>
<keyword evidence="2" id="KW-0540">Nuclease</keyword>
<dbReference type="GO" id="GO:0004521">
    <property type="term" value="F:RNA endonuclease activity"/>
    <property type="evidence" value="ECO:0007669"/>
    <property type="project" value="InterPro"/>
</dbReference>
<proteinExistence type="inferred from homology"/>
<dbReference type="GO" id="GO:0016787">
    <property type="term" value="F:hydrolase activity"/>
    <property type="evidence" value="ECO:0007669"/>
    <property type="project" value="UniProtKB-KW"/>
</dbReference>
<evidence type="ECO:0000313" key="8">
    <source>
        <dbReference type="EMBL" id="SQD92624.1"/>
    </source>
</evidence>
<dbReference type="KEGG" id="bana:BARAN1_0600"/>
<dbReference type="Proteomes" id="UP000249818">
    <property type="component" value="Chromosome BARAN1"/>
</dbReference>
<evidence type="ECO:0000256" key="3">
    <source>
        <dbReference type="ARBA" id="ARBA00022759"/>
    </source>
</evidence>
<evidence type="ECO:0000256" key="5">
    <source>
        <dbReference type="ARBA" id="ARBA00035648"/>
    </source>
</evidence>
<dbReference type="PANTHER" id="PTHR30636">
    <property type="entry name" value="UPF0701 PROTEIN YICC"/>
    <property type="match status" value="1"/>
</dbReference>
<keyword evidence="9" id="KW-1185">Reference proteome</keyword>
<evidence type="ECO:0000256" key="1">
    <source>
        <dbReference type="ARBA" id="ARBA00001968"/>
    </source>
</evidence>
<dbReference type="NCBIfam" id="TIGR00255">
    <property type="entry name" value="YicC/YloC family endoribonuclease"/>
    <property type="match status" value="1"/>
</dbReference>
<evidence type="ECO:0000259" key="7">
    <source>
        <dbReference type="Pfam" id="PF08340"/>
    </source>
</evidence>
<dbReference type="InterPro" id="IPR013551">
    <property type="entry name" value="YicC-like_C"/>
</dbReference>
<dbReference type="PANTHER" id="PTHR30636:SF3">
    <property type="entry name" value="UPF0701 PROTEIN YICC"/>
    <property type="match status" value="1"/>
</dbReference>
<evidence type="ECO:0000256" key="2">
    <source>
        <dbReference type="ARBA" id="ARBA00022722"/>
    </source>
</evidence>
<dbReference type="AlphaFoldDB" id="A0A2X3ML41"/>
<organism evidence="8 9">
    <name type="scientific">Candidatus Bipolaricaulis anaerobius</name>
    <dbReference type="NCBI Taxonomy" id="2026885"/>
    <lineage>
        <taxon>Bacteria</taxon>
        <taxon>Candidatus Bipolaricaulota</taxon>
        <taxon>Candidatus Bipolaricaulia</taxon>
        <taxon>Candidatus Bipolaricaulales</taxon>
        <taxon>Candidatus Bipolaricaulaceae</taxon>
        <taxon>Candidatus Bipolaricaulis</taxon>
    </lineage>
</organism>
<dbReference type="InterPro" id="IPR005229">
    <property type="entry name" value="YicC/YloC-like"/>
</dbReference>
<evidence type="ECO:0000259" key="6">
    <source>
        <dbReference type="Pfam" id="PF03755"/>
    </source>
</evidence>
<reference evidence="9" key="1">
    <citation type="submission" date="2018-05" db="EMBL/GenBank/DDBJ databases">
        <authorList>
            <person name="Hao L."/>
        </authorList>
    </citation>
    <scope>NUCLEOTIDE SEQUENCE [LARGE SCALE GENOMIC DNA]</scope>
</reference>
<protein>
    <submittedName>
        <fullName evidence="8">YicC domain protein</fullName>
    </submittedName>
</protein>
<comment type="cofactor">
    <cofactor evidence="1">
        <name>a divalent metal cation</name>
        <dbReference type="ChEBI" id="CHEBI:60240"/>
    </cofactor>
</comment>
<feature type="domain" description="Endoribonuclease YicC-like N-terminal" evidence="6">
    <location>
        <begin position="2"/>
        <end position="150"/>
    </location>
</feature>
<dbReference type="Pfam" id="PF08340">
    <property type="entry name" value="YicC-like_C"/>
    <property type="match status" value="1"/>
</dbReference>
<dbReference type="InterPro" id="IPR013527">
    <property type="entry name" value="YicC-like_N"/>
</dbReference>
<name>A0A2X3ML41_9BACT</name>
<evidence type="ECO:0000313" key="9">
    <source>
        <dbReference type="Proteomes" id="UP000249818"/>
    </source>
</evidence>
<keyword evidence="3" id="KW-0255">Endonuclease</keyword>
<comment type="similarity">
    <text evidence="5">Belongs to the YicC/YloC family.</text>
</comment>
<gene>
    <name evidence="8" type="ORF">BARAN1_0600</name>
</gene>
<sequence length="284" mass="31665">MLRSMTGFGRARATRGEYAVQVDLRSLNHRFLEVRVRGLAELPLLAQRCEERLRDAFVRGSLELHVRWESGSRPKQLGLDAARQYLHDLSRLQQELGLADRPTLAHLLSLGVFAEAAPEEEEMWPVVDEALGQAIEAVVAARESEGESLRAALAREAELLQAAIADAERLAPHALDEAQGRIRARIEELGLDPDPARIATELVLWAERSDVREELDRLQSHLARFADLLDSDLPLGREIEFLAQEMGREAGTLSAKARSVDLAQAAGQIRLAVERIREQARNVE</sequence>
<keyword evidence="4" id="KW-0378">Hydrolase</keyword>
<feature type="domain" description="Endoribonuclease YicC-like C-terminal" evidence="7">
    <location>
        <begin position="169"/>
        <end position="284"/>
    </location>
</feature>
<accession>A0A2X3ML41</accession>
<dbReference type="EMBL" id="LS483254">
    <property type="protein sequence ID" value="SQD92624.1"/>
    <property type="molecule type" value="Genomic_DNA"/>
</dbReference>
<evidence type="ECO:0000256" key="4">
    <source>
        <dbReference type="ARBA" id="ARBA00022801"/>
    </source>
</evidence>